<keyword evidence="3" id="KW-0547">Nucleotide-binding</keyword>
<evidence type="ECO:0000313" key="9">
    <source>
        <dbReference type="Proteomes" id="UP000694892"/>
    </source>
</evidence>
<evidence type="ECO:0000259" key="7">
    <source>
        <dbReference type="PROSITE" id="PS51285"/>
    </source>
</evidence>
<organism evidence="8 9">
    <name type="scientific">Xenopus laevis</name>
    <name type="common">African clawed frog</name>
    <dbReference type="NCBI Taxonomy" id="8355"/>
    <lineage>
        <taxon>Eukaryota</taxon>
        <taxon>Metazoa</taxon>
        <taxon>Chordata</taxon>
        <taxon>Craniata</taxon>
        <taxon>Vertebrata</taxon>
        <taxon>Euteleostomi</taxon>
        <taxon>Amphibia</taxon>
        <taxon>Batrachia</taxon>
        <taxon>Anura</taxon>
        <taxon>Pipoidea</taxon>
        <taxon>Pipidae</taxon>
        <taxon>Xenopodinae</taxon>
        <taxon>Xenopus</taxon>
        <taxon>Xenopus</taxon>
    </lineage>
</organism>
<evidence type="ECO:0000256" key="4">
    <source>
        <dbReference type="ARBA" id="ARBA00022777"/>
    </source>
</evidence>
<dbReference type="Gene3D" id="1.10.510.10">
    <property type="entry name" value="Transferase(Phosphotransferase) domain 1"/>
    <property type="match status" value="1"/>
</dbReference>
<dbReference type="InterPro" id="IPR000961">
    <property type="entry name" value="AGC-kinase_C"/>
</dbReference>
<dbReference type="SMART" id="SM00220">
    <property type="entry name" value="S_TKc"/>
    <property type="match status" value="1"/>
</dbReference>
<dbReference type="GO" id="GO:0005524">
    <property type="term" value="F:ATP binding"/>
    <property type="evidence" value="ECO:0007669"/>
    <property type="project" value="UniProtKB-KW"/>
</dbReference>
<dbReference type="GO" id="GO:0004674">
    <property type="term" value="F:protein serine/threonine kinase activity"/>
    <property type="evidence" value="ECO:0007669"/>
    <property type="project" value="UniProtKB-KW"/>
</dbReference>
<dbReference type="Proteomes" id="UP000694892">
    <property type="component" value="Chromosome 1S"/>
</dbReference>
<dbReference type="AlphaFoldDB" id="A0A974DSI7"/>
<dbReference type="PROSITE" id="PS51285">
    <property type="entry name" value="AGC_KINASE_CTER"/>
    <property type="match status" value="1"/>
</dbReference>
<evidence type="ECO:0008006" key="10">
    <source>
        <dbReference type="Google" id="ProtNLM"/>
    </source>
</evidence>
<dbReference type="FunFam" id="1.10.510.10:FF:000210">
    <property type="entry name" value="Non-specific serine/threonine protein kinase"/>
    <property type="match status" value="1"/>
</dbReference>
<protein>
    <recommendedName>
        <fullName evidence="10">Protein kinase domain-containing protein</fullName>
    </recommendedName>
</protein>
<feature type="domain" description="AGC-kinase C-terminal" evidence="7">
    <location>
        <begin position="257"/>
        <end position="320"/>
    </location>
</feature>
<dbReference type="PROSITE" id="PS00108">
    <property type="entry name" value="PROTEIN_KINASE_ST"/>
    <property type="match status" value="1"/>
</dbReference>
<gene>
    <name evidence="8" type="ORF">XELAEV_18009340mg</name>
</gene>
<keyword evidence="1" id="KW-0723">Serine/threonine-protein kinase</keyword>
<evidence type="ECO:0000256" key="1">
    <source>
        <dbReference type="ARBA" id="ARBA00022527"/>
    </source>
</evidence>
<evidence type="ECO:0000256" key="3">
    <source>
        <dbReference type="ARBA" id="ARBA00022741"/>
    </source>
</evidence>
<dbReference type="SUPFAM" id="SSF56112">
    <property type="entry name" value="Protein kinase-like (PK-like)"/>
    <property type="match status" value="1"/>
</dbReference>
<keyword evidence="5" id="KW-0067">ATP-binding</keyword>
<reference evidence="9" key="1">
    <citation type="journal article" date="2016" name="Nature">
        <title>Genome evolution in the allotetraploid frog Xenopus laevis.</title>
        <authorList>
            <person name="Session A.M."/>
            <person name="Uno Y."/>
            <person name="Kwon T."/>
            <person name="Chapman J.A."/>
            <person name="Toyoda A."/>
            <person name="Takahashi S."/>
            <person name="Fukui A."/>
            <person name="Hikosaka A."/>
            <person name="Suzuki A."/>
            <person name="Kondo M."/>
            <person name="van Heeringen S.J."/>
            <person name="Quigley I."/>
            <person name="Heinz S."/>
            <person name="Ogino H."/>
            <person name="Ochi H."/>
            <person name="Hellsten U."/>
            <person name="Lyons J.B."/>
            <person name="Simakov O."/>
            <person name="Putnam N."/>
            <person name="Stites J."/>
            <person name="Kuroki Y."/>
            <person name="Tanaka T."/>
            <person name="Michiue T."/>
            <person name="Watanabe M."/>
            <person name="Bogdanovic O."/>
            <person name="Lister R."/>
            <person name="Georgiou G."/>
            <person name="Paranjpe S.S."/>
            <person name="van Kruijsbergen I."/>
            <person name="Shu S."/>
            <person name="Carlson J."/>
            <person name="Kinoshita T."/>
            <person name="Ohta Y."/>
            <person name="Mawaribuchi S."/>
            <person name="Jenkins J."/>
            <person name="Grimwood J."/>
            <person name="Schmutz J."/>
            <person name="Mitros T."/>
            <person name="Mozaffari S.V."/>
            <person name="Suzuki Y."/>
            <person name="Haramoto Y."/>
            <person name="Yamamoto T.S."/>
            <person name="Takagi C."/>
            <person name="Heald R."/>
            <person name="Miller K."/>
            <person name="Haudenschild C."/>
            <person name="Kitzman J."/>
            <person name="Nakayama T."/>
            <person name="Izutsu Y."/>
            <person name="Robert J."/>
            <person name="Fortriede J."/>
            <person name="Burns K."/>
            <person name="Lotay V."/>
            <person name="Karimi K."/>
            <person name="Yasuoka Y."/>
            <person name="Dichmann D.S."/>
            <person name="Flajnik M.F."/>
            <person name="Houston D.W."/>
            <person name="Shendure J."/>
            <person name="DuPasquier L."/>
            <person name="Vize P.D."/>
            <person name="Zorn A.M."/>
            <person name="Ito M."/>
            <person name="Marcotte E.M."/>
            <person name="Wallingford J.B."/>
            <person name="Ito Y."/>
            <person name="Asashima M."/>
            <person name="Ueno N."/>
            <person name="Matsuda Y."/>
            <person name="Veenstra G.J."/>
            <person name="Fujiyama A."/>
            <person name="Harland R.M."/>
            <person name="Taira M."/>
            <person name="Rokhsar D.S."/>
        </authorList>
    </citation>
    <scope>NUCLEOTIDE SEQUENCE [LARGE SCALE GENOMIC DNA]</scope>
    <source>
        <strain evidence="9">J</strain>
    </source>
</reference>
<dbReference type="InterPro" id="IPR000719">
    <property type="entry name" value="Prot_kinase_dom"/>
</dbReference>
<evidence type="ECO:0000313" key="8">
    <source>
        <dbReference type="EMBL" id="OCT97117.1"/>
    </source>
</evidence>
<sequence>MPLQGALYHFLTTHCLSQVLLAKLNGKNPSVAIKVLEKKSKKTCRNIQMESSILRMAKENPYLCQGFAAFQTQSHAFLVMEFISGGCLWDQLIKYDHLEMSRVLFYSAEMACGLEFLHSRDITHRDLKPENILLDQEGHIKISDFGLAVETSFGETITSKTGTIGYMAPEIFQEEEYNSAVDWWSFGIITCEMATGRSPFFDGHDREKVITSIIRDEPDIPDWLSKDLQHFLQKLLMKEPHRRLGVYGDIRYHPFYSSINWVELEQKKIPPPFQLTEPSSEDVTKCTGKRLSSFLKINESTEKIHNIPDLSYIGSSWQNE</sequence>
<dbReference type="InterPro" id="IPR011009">
    <property type="entry name" value="Kinase-like_dom_sf"/>
</dbReference>
<evidence type="ECO:0000259" key="6">
    <source>
        <dbReference type="PROSITE" id="PS50011"/>
    </source>
</evidence>
<evidence type="ECO:0000256" key="5">
    <source>
        <dbReference type="ARBA" id="ARBA00022840"/>
    </source>
</evidence>
<proteinExistence type="predicted"/>
<accession>A0A974DSI7</accession>
<keyword evidence="4" id="KW-0418">Kinase</keyword>
<dbReference type="InterPro" id="IPR008271">
    <property type="entry name" value="Ser/Thr_kinase_AS"/>
</dbReference>
<dbReference type="PANTHER" id="PTHR24351">
    <property type="entry name" value="RIBOSOMAL PROTEIN S6 KINASE"/>
    <property type="match status" value="1"/>
</dbReference>
<evidence type="ECO:0000256" key="2">
    <source>
        <dbReference type="ARBA" id="ARBA00022679"/>
    </source>
</evidence>
<feature type="domain" description="Protein kinase" evidence="6">
    <location>
        <begin position="5"/>
        <end position="256"/>
    </location>
</feature>
<dbReference type="PROSITE" id="PS50011">
    <property type="entry name" value="PROTEIN_KINASE_DOM"/>
    <property type="match status" value="1"/>
</dbReference>
<name>A0A974DSI7_XENLA</name>
<keyword evidence="2" id="KW-0808">Transferase</keyword>
<dbReference type="Pfam" id="PF00069">
    <property type="entry name" value="Pkinase"/>
    <property type="match status" value="1"/>
</dbReference>
<dbReference type="EMBL" id="CM004467">
    <property type="protein sequence ID" value="OCT97117.1"/>
    <property type="molecule type" value="Genomic_DNA"/>
</dbReference>
<dbReference type="Gene3D" id="3.30.200.20">
    <property type="entry name" value="Phosphorylase Kinase, domain 1"/>
    <property type="match status" value="1"/>
</dbReference>